<name>A0A0H3GVI0_KLEPH</name>
<dbReference type="PANTHER" id="PTHR36251">
    <property type="entry name" value="FELS-1 PROPHAGE HOST SPECIFICITY PROTEIN-RELATED"/>
    <property type="match status" value="1"/>
</dbReference>
<evidence type="ECO:0000256" key="2">
    <source>
        <dbReference type="SAM" id="Coils"/>
    </source>
</evidence>
<accession>A0A0H3GVI0</accession>
<dbReference type="Gene3D" id="1.20.5.340">
    <property type="match status" value="1"/>
</dbReference>
<dbReference type="GeneID" id="11817957"/>
<keyword evidence="2" id="KW-0175">Coiled coil</keyword>
<dbReference type="InterPro" id="IPR013783">
    <property type="entry name" value="Ig-like_fold"/>
</dbReference>
<dbReference type="Gene3D" id="2.60.40.10">
    <property type="entry name" value="Immunoglobulins"/>
    <property type="match status" value="1"/>
</dbReference>
<dbReference type="Pfam" id="PF13550">
    <property type="entry name" value="Phage-tail_3"/>
    <property type="match status" value="1"/>
</dbReference>
<dbReference type="PANTHER" id="PTHR36251:SF2">
    <property type="entry name" value="GIFSY-2 PROPHAGE HOST SPECIFICITY PROTEIN J, PHAGE LAMBDA"/>
    <property type="match status" value="1"/>
</dbReference>
<dbReference type="InterPro" id="IPR008979">
    <property type="entry name" value="Galactose-bd-like_sf"/>
</dbReference>
<feature type="coiled-coil region" evidence="2">
    <location>
        <begin position="875"/>
        <end position="902"/>
    </location>
</feature>
<dbReference type="EMBL" id="CP003223">
    <property type="protein sequence ID" value="AEW91969.1"/>
    <property type="molecule type" value="Genomic_DNA"/>
</dbReference>
<dbReference type="InterPro" id="IPR036116">
    <property type="entry name" value="FN3_sf"/>
</dbReference>
<dbReference type="InterPro" id="IPR032876">
    <property type="entry name" value="J_dom"/>
</dbReference>
<dbReference type="KEGG" id="kpm:KPHS_p100610"/>
<evidence type="ECO:0000313" key="4">
    <source>
        <dbReference type="EMBL" id="AEW91969.1"/>
    </source>
</evidence>
<dbReference type="Pfam" id="PF02018">
    <property type="entry name" value="CBM_4_9"/>
    <property type="match status" value="1"/>
</dbReference>
<reference evidence="5" key="1">
    <citation type="journal article" date="2012" name="J. Bacteriol.">
        <title>Complete genome sequence of Klebsiella pneumoniae subsp. pneumoniae HS11286, a multidrug-resistant strain isolated from human sputum.</title>
        <authorList>
            <person name="Liu P."/>
            <person name="Li P."/>
            <person name="Jiang X."/>
            <person name="Bi D."/>
            <person name="Xie Y."/>
            <person name="Tai C."/>
            <person name="Deng Z."/>
            <person name="Rajakumar K."/>
            <person name="Ou H.Y."/>
        </authorList>
    </citation>
    <scope>NUCLEOTIDE SEQUENCE [LARGE SCALE GENOMIC DNA]</scope>
    <source>
        <strain evidence="5">HS11286</strain>
        <plasmid evidence="5">pKPHS1</plasmid>
    </source>
</reference>
<dbReference type="InterPro" id="IPR003961">
    <property type="entry name" value="FN3_dom"/>
</dbReference>
<evidence type="ECO:0000256" key="1">
    <source>
        <dbReference type="ARBA" id="ARBA00022801"/>
    </source>
</evidence>
<dbReference type="Proteomes" id="UP000007841">
    <property type="component" value="Plasmid pKPHS1"/>
</dbReference>
<dbReference type="HOGENOM" id="CLU_001141_0_0_6"/>
<dbReference type="SUPFAM" id="SSF58113">
    <property type="entry name" value="Apolipoprotein A-I"/>
    <property type="match status" value="1"/>
</dbReference>
<keyword evidence="1" id="KW-0378">Hydrolase</keyword>
<dbReference type="PROSITE" id="PS50853">
    <property type="entry name" value="FN3"/>
    <property type="match status" value="1"/>
</dbReference>
<keyword evidence="4" id="KW-0614">Plasmid</keyword>
<dbReference type="RefSeq" id="YP_005220868.1">
    <property type="nucleotide sequence ID" value="NC_016838.1"/>
</dbReference>
<organism evidence="4 5">
    <name type="scientific">Klebsiella pneumoniae subsp. pneumoniae (strain HS11286)</name>
    <dbReference type="NCBI Taxonomy" id="1125630"/>
    <lineage>
        <taxon>Bacteria</taxon>
        <taxon>Pseudomonadati</taxon>
        <taxon>Pseudomonadota</taxon>
        <taxon>Gammaproteobacteria</taxon>
        <taxon>Enterobacterales</taxon>
        <taxon>Enterobacteriaceae</taxon>
        <taxon>Klebsiella/Raoultella group</taxon>
        <taxon>Klebsiella</taxon>
        <taxon>Klebsiella pneumoniae complex</taxon>
    </lineage>
</organism>
<dbReference type="InterPro" id="IPR003305">
    <property type="entry name" value="CenC_carb-bd"/>
</dbReference>
<dbReference type="InterPro" id="IPR053171">
    <property type="entry name" value="Viral_Tip_Attach_Protein"/>
</dbReference>
<proteinExistence type="predicted"/>
<feature type="domain" description="Fibronectin type-III" evidence="3">
    <location>
        <begin position="644"/>
        <end position="744"/>
    </location>
</feature>
<dbReference type="RefSeq" id="WP_014342124.1">
    <property type="nucleotide sequence ID" value="NC_016838.1"/>
</dbReference>
<dbReference type="SUPFAM" id="SSF49785">
    <property type="entry name" value="Galactose-binding domain-like"/>
    <property type="match status" value="2"/>
</dbReference>
<evidence type="ECO:0000259" key="3">
    <source>
        <dbReference type="PROSITE" id="PS50853"/>
    </source>
</evidence>
<dbReference type="SUPFAM" id="SSF49265">
    <property type="entry name" value="Fibronectin type III"/>
    <property type="match status" value="1"/>
</dbReference>
<dbReference type="AlphaFoldDB" id="A0A0H3GVI0"/>
<dbReference type="PATRIC" id="fig|1125630.4.peg.5248"/>
<gene>
    <name evidence="4" type="ordered locus">KPHS_p100610</name>
</gene>
<dbReference type="Gene3D" id="1.20.120.20">
    <property type="entry name" value="Apolipoprotein"/>
    <property type="match status" value="1"/>
</dbReference>
<dbReference type="SMART" id="SM00060">
    <property type="entry name" value="FN3"/>
    <property type="match status" value="2"/>
</dbReference>
<sequence length="1874" mass="203093">MDQFKKKRLPLLIAGAGGKKSSGSSRTPVEADDTVNSRAMASILDLLGEGVVGGLINGAKSIFIDGVALENEDGSFNYSGVTWDFRDGSQDQSPMPGFDFVETPKAVNTQLKTTNAVTVAIDNDDADRVRVIMKFPSLRSIDKKTGDTNGTSVQFKFQLANGNGSFYDVIATGESSSDVTLTAKKTGVYYRSYEIQLPKPGRAYKVRVLRLSADSNDQYLFNDTWVDSIGEIVDTPMNYPNSVLVGLKVNSEQFGSSMPSRSYLIRGLKIRVPSNYDENTNTYNGVWDGTFKLLSSSNPAWILFDLLTNARYGLGKFVSESMIDLGQLYQIGRYCDEEVDDGFGGKEKRFAINTQITSRQDAYRLIQDIAGAFRGMVFWAGGMVNIMQDSPSDPVMLFTNANVKDGLFTYKGSARKDRPSVALITYNNKQDGYKQNVEYVEDQEAMARYGERKTEAVAFGCTSRGQAHRVGLWLLYTARMESDMITFTAGLDASFLMPGETVLIQNKYRAGKRNSGRIVSFTKNSITLDAPVSLKKSGSFIRIINQEGKIVERDINETGDNITKVTFKTALATADQPVANGVWTITEPDLVPMRARVVAIAQGETPGSFDITVVQNNASKYQAIDNGATLVPENTTVLDPTYSKPSNLVISEGTYLSSPGNLSVKLMLAWEGKSPEYWVSWRRSDEGNVSNWQSARATEEQYEIVNVAENGRYDFQLYSVSFGGKKSEIITAVYQVKGTMTPPGAPTSLTAVGDYRNVVLNWVNPDSVDLAQINVYASKTNKLDTATLIAQAATTTFTHAGLGDNETWYYWIRAVNKRGMVGQPNSNLGTEATTRDVLSFLKDKITSSELGKELLDEIDSKATQEAVDNAIGEVQNSVNESIQQVENDLAQTSSEIKAQVDSVNQSLKEDIDTVNQTIVDNIDTVNQTINTNISNVNSQIEAAKQSIKDGDAALSQEIKNAQSSLTTSLSQTSKDLTAAIQKETNDRIADVNDAAKQAADQLLSAKNELKTSIDSLSEVVTSGDENLARQISQIAAGTGEQFDSLKIWYFDQDAEGWTEDDNGYTPMSVTSDGWLKANNPTSTCRSPNGLTIDAHAYRFIKMRIKKVGNPTWNAKMFWIGADETGWNAGRSVVINEPEYDDKGIAILTLHDLEWRDSTTIRRFRFDFTSGQDADNYLLFDWIAVGRPTPGAGMAALQEEQQARANADTAEAQARSTLAAQIRGSSESGNLDDIRSGLIYQEKNARITADAAEASARESLQTEFNRNKASVAEELHTLSTEQASQASKITGLQTSLGQKADASAVQTISQKVEEQGNTLKSQGAALSTLDNRVGSVESGVSANSKAITGLQSTVTQQDKTLSSQSESITTLNNSLSDIQSDTDTAKSNPSNLLVNASFERDLAGWSAGNSVSSVIKASAPHSGSKILVCAAGTVQITQSVSVVEGRIYKLSSFVRCTTDAVISSPGNNKLRIGAATLLKEIPIRPENLPKDETWKEVSDTWKATLTGKVDVSIMSSLKTGSQYFDDVGFVDVTDALAIEANASATNALTSRVSSVEGTITSQGQQITSMQNSIKNKADASAVTNLTNRVTAAENQISSQSQSITSLSNSLDNANADADASKAIIGNMLKNNSFERGFEGWEYVGWTLLEAQTPKSGKYIIQAGKLASGGDSGCNQTVELQAGKTYRIGAWVRKSADFAINNAGNNKISLRNADLTPLKDISITGAGLSTNWALISGEYTPAKTASVVVSLRASVASGYMYLDDVFCVDVSNEKAIDATSNALSTLNSTVTQQGKDITSNSNSITSLSNQMVNGRQNMWVRSVYSVQLANNTTEPTFSDINGKAPISIDEVPDAAKTGLCERRQLRDRALQSLREG</sequence>
<keyword evidence="5" id="KW-1185">Reference proteome</keyword>
<geneLocation type="plasmid" evidence="4 5">
    <name>pKPHS1</name>
</geneLocation>
<dbReference type="Pfam" id="PF24801">
    <property type="entry name" value="FNIII-A_GpJ"/>
    <property type="match status" value="1"/>
</dbReference>
<dbReference type="GO" id="GO:0016798">
    <property type="term" value="F:hydrolase activity, acting on glycosyl bonds"/>
    <property type="evidence" value="ECO:0007669"/>
    <property type="project" value="InterPro"/>
</dbReference>
<protein>
    <submittedName>
        <fullName evidence="4">Phage tail protein</fullName>
    </submittedName>
</protein>
<dbReference type="Gene3D" id="2.60.120.260">
    <property type="entry name" value="Galactose-binding domain-like"/>
    <property type="match status" value="2"/>
</dbReference>
<dbReference type="CDD" id="cd00063">
    <property type="entry name" value="FN3"/>
    <property type="match status" value="1"/>
</dbReference>
<evidence type="ECO:0000313" key="5">
    <source>
        <dbReference type="Proteomes" id="UP000007841"/>
    </source>
</evidence>
<dbReference type="InterPro" id="IPR055385">
    <property type="entry name" value="GpJ_HDII-ins2"/>
</dbReference>